<evidence type="ECO:0000256" key="21">
    <source>
        <dbReference type="ARBA" id="ARBA00038849"/>
    </source>
</evidence>
<evidence type="ECO:0000256" key="3">
    <source>
        <dbReference type="ARBA" id="ARBA00004275"/>
    </source>
</evidence>
<comment type="catalytic activity">
    <reaction evidence="28">
        <text>cytidine + H2O + H(+) = uridine + NH4(+)</text>
        <dbReference type="Rhea" id="RHEA:16069"/>
        <dbReference type="ChEBI" id="CHEBI:15377"/>
        <dbReference type="ChEBI" id="CHEBI:15378"/>
        <dbReference type="ChEBI" id="CHEBI:16704"/>
        <dbReference type="ChEBI" id="CHEBI:17562"/>
        <dbReference type="ChEBI" id="CHEBI:28938"/>
        <dbReference type="EC" id="3.5.4.5"/>
    </reaction>
</comment>
<keyword evidence="11" id="KW-0276">Fatty acid metabolism</keyword>
<keyword evidence="9 32" id="KW-0479">Metal-binding</keyword>
<evidence type="ECO:0000256" key="20">
    <source>
        <dbReference type="ARBA" id="ARBA00038622"/>
    </source>
</evidence>
<feature type="region of interest" description="Disordered" evidence="33">
    <location>
        <begin position="345"/>
        <end position="364"/>
    </location>
</feature>
<dbReference type="Pfam" id="PF13561">
    <property type="entry name" value="adh_short_C2"/>
    <property type="match status" value="1"/>
</dbReference>
<dbReference type="GO" id="GO:0005777">
    <property type="term" value="C:peroxisome"/>
    <property type="evidence" value="ECO:0007669"/>
    <property type="project" value="UniProtKB-SubCell"/>
</dbReference>
<dbReference type="Proteomes" id="UP000830671">
    <property type="component" value="Chromosome 3"/>
</dbReference>
<evidence type="ECO:0000256" key="25">
    <source>
        <dbReference type="ARBA" id="ARBA00049108"/>
    </source>
</evidence>
<dbReference type="GeneID" id="73339556"/>
<keyword evidence="12 32" id="KW-0862">Zinc</keyword>
<dbReference type="GO" id="GO:0033306">
    <property type="term" value="P:phytol metabolic process"/>
    <property type="evidence" value="ECO:0007669"/>
    <property type="project" value="TreeGrafter"/>
</dbReference>
<dbReference type="GO" id="GO:0055086">
    <property type="term" value="P:nucleobase-containing small molecule metabolic process"/>
    <property type="evidence" value="ECO:0007669"/>
    <property type="project" value="UniProtKB-ARBA"/>
</dbReference>
<evidence type="ECO:0000256" key="22">
    <source>
        <dbReference type="ARBA" id="ARBA00041063"/>
    </source>
</evidence>
<comment type="catalytic activity">
    <reaction evidence="29">
        <text>(2E)-octenoyl-CoA + NADPH + H(+) = octanoyl-CoA + NADP(+)</text>
        <dbReference type="Rhea" id="RHEA:44952"/>
        <dbReference type="ChEBI" id="CHEBI:15378"/>
        <dbReference type="ChEBI" id="CHEBI:57386"/>
        <dbReference type="ChEBI" id="CHEBI:57783"/>
        <dbReference type="ChEBI" id="CHEBI:58349"/>
        <dbReference type="ChEBI" id="CHEBI:62242"/>
    </reaction>
    <physiologicalReaction direction="left-to-right" evidence="29">
        <dbReference type="Rhea" id="RHEA:44953"/>
    </physiologicalReaction>
</comment>
<dbReference type="GO" id="GO:0019166">
    <property type="term" value="F:trans-2-enoyl-CoA reductase (NADPH) activity"/>
    <property type="evidence" value="ECO:0007669"/>
    <property type="project" value="UniProtKB-EC"/>
</dbReference>
<dbReference type="FunFam" id="3.40.140.10:FF:000008">
    <property type="entry name" value="Cytidine deaminase"/>
    <property type="match status" value="1"/>
</dbReference>
<comment type="catalytic activity">
    <reaction evidence="24">
        <text>(2E)-tetradecenoyl-CoA + NADPH + H(+) = tetradecanoyl-CoA + NADP(+)</text>
        <dbReference type="Rhea" id="RHEA:44968"/>
        <dbReference type="ChEBI" id="CHEBI:15378"/>
        <dbReference type="ChEBI" id="CHEBI:57385"/>
        <dbReference type="ChEBI" id="CHEBI:57783"/>
        <dbReference type="ChEBI" id="CHEBI:58349"/>
        <dbReference type="ChEBI" id="CHEBI:61405"/>
    </reaction>
    <physiologicalReaction direction="left-to-right" evidence="24">
        <dbReference type="Rhea" id="RHEA:44969"/>
    </physiologicalReaction>
</comment>
<dbReference type="CDD" id="cd01283">
    <property type="entry name" value="cytidine_deaminase"/>
    <property type="match status" value="1"/>
</dbReference>
<name>A0A9Q8SMZ1_9PEZI</name>
<comment type="cofactor">
    <cofactor evidence="1 32">
        <name>Zn(2+)</name>
        <dbReference type="ChEBI" id="CHEBI:29105"/>
    </cofactor>
</comment>
<evidence type="ECO:0000256" key="18">
    <source>
        <dbReference type="ARBA" id="ARBA00032005"/>
    </source>
</evidence>
<evidence type="ECO:0000313" key="35">
    <source>
        <dbReference type="EMBL" id="UQC80058.1"/>
    </source>
</evidence>
<evidence type="ECO:0000256" key="4">
    <source>
        <dbReference type="ARBA" id="ARBA00005189"/>
    </source>
</evidence>
<gene>
    <name evidence="35" type="ORF">CLUP02_05540</name>
</gene>
<keyword evidence="10" id="KW-0378">Hydrolase</keyword>
<dbReference type="InterPro" id="IPR036291">
    <property type="entry name" value="NAD(P)-bd_dom_sf"/>
</dbReference>
<dbReference type="Gene3D" id="3.40.140.10">
    <property type="entry name" value="Cytidine Deaminase, domain 2"/>
    <property type="match status" value="1"/>
</dbReference>
<comment type="subcellular location">
    <subcellularLocation>
        <location evidence="3">Peroxisome</location>
    </subcellularLocation>
</comment>
<comment type="subunit">
    <text evidence="20">Interacts with PEX5, probably required to target it into peroxisomes.</text>
</comment>
<evidence type="ECO:0000256" key="27">
    <source>
        <dbReference type="ARBA" id="ARBA00049386"/>
    </source>
</evidence>
<evidence type="ECO:0000256" key="32">
    <source>
        <dbReference type="PIRSR" id="PIRSR606262-3"/>
    </source>
</evidence>
<evidence type="ECO:0000256" key="6">
    <source>
        <dbReference type="ARBA" id="ARBA00012783"/>
    </source>
</evidence>
<dbReference type="GO" id="GO:0006633">
    <property type="term" value="P:fatty acid biosynthetic process"/>
    <property type="evidence" value="ECO:0007669"/>
    <property type="project" value="UniProtKB-KW"/>
</dbReference>
<evidence type="ECO:0000259" key="34">
    <source>
        <dbReference type="PROSITE" id="PS51747"/>
    </source>
</evidence>
<dbReference type="PRINTS" id="PR00081">
    <property type="entry name" value="GDHRDH"/>
</dbReference>
<evidence type="ECO:0000256" key="11">
    <source>
        <dbReference type="ARBA" id="ARBA00022832"/>
    </source>
</evidence>
<comment type="catalytic activity">
    <reaction evidence="26">
        <text>a (2E)-enoyl-CoA + NADPH + H(+) = a 2,3-saturated acyl-CoA + NADP(+)</text>
        <dbReference type="Rhea" id="RHEA:33763"/>
        <dbReference type="ChEBI" id="CHEBI:15378"/>
        <dbReference type="ChEBI" id="CHEBI:57783"/>
        <dbReference type="ChEBI" id="CHEBI:58349"/>
        <dbReference type="ChEBI" id="CHEBI:58856"/>
        <dbReference type="ChEBI" id="CHEBI:65111"/>
        <dbReference type="EC" id="1.3.1.38"/>
    </reaction>
    <physiologicalReaction direction="left-to-right" evidence="26">
        <dbReference type="Rhea" id="RHEA:33764"/>
    </physiologicalReaction>
</comment>
<evidence type="ECO:0000256" key="31">
    <source>
        <dbReference type="PIRSR" id="PIRSR606262-2"/>
    </source>
</evidence>
<dbReference type="NCBIfam" id="TIGR01354">
    <property type="entry name" value="cyt_deam_tetra"/>
    <property type="match status" value="1"/>
</dbReference>
<evidence type="ECO:0000256" key="23">
    <source>
        <dbReference type="ARBA" id="ARBA00047570"/>
    </source>
</evidence>
<keyword evidence="8" id="KW-0597">Phosphoprotein</keyword>
<comment type="catalytic activity">
    <reaction evidence="27">
        <text>(2E)-decenoyl-CoA + NADPH + H(+) = decanoyl-CoA + NADP(+)</text>
        <dbReference type="Rhea" id="RHEA:44960"/>
        <dbReference type="ChEBI" id="CHEBI:15378"/>
        <dbReference type="ChEBI" id="CHEBI:57783"/>
        <dbReference type="ChEBI" id="CHEBI:58349"/>
        <dbReference type="ChEBI" id="CHEBI:61406"/>
        <dbReference type="ChEBI" id="CHEBI:61430"/>
    </reaction>
    <physiologicalReaction direction="left-to-right" evidence="27">
        <dbReference type="Rhea" id="RHEA:44961"/>
    </physiologicalReaction>
</comment>
<dbReference type="InterPro" id="IPR016193">
    <property type="entry name" value="Cytidine_deaminase-like"/>
</dbReference>
<evidence type="ECO:0000313" key="36">
    <source>
        <dbReference type="Proteomes" id="UP000830671"/>
    </source>
</evidence>
<accession>A0A9Q8SMZ1</accession>
<evidence type="ECO:0000256" key="19">
    <source>
        <dbReference type="ARBA" id="ARBA00037124"/>
    </source>
</evidence>
<dbReference type="PROSITE" id="PS51747">
    <property type="entry name" value="CYT_DCMP_DEAMINASES_2"/>
    <property type="match status" value="1"/>
</dbReference>
<dbReference type="EC" id="3.5.4.5" evidence="6"/>
<dbReference type="AlphaFoldDB" id="A0A9Q8SMZ1"/>
<dbReference type="PANTHER" id="PTHR24317">
    <property type="entry name" value="PEROXISOMAL TRANS-2-ENOYL-COA REDUCTASE"/>
    <property type="match status" value="1"/>
</dbReference>
<dbReference type="CDD" id="cd05233">
    <property type="entry name" value="SDR_c"/>
    <property type="match status" value="1"/>
</dbReference>
<dbReference type="KEGG" id="clup:CLUP02_05540"/>
<feature type="region of interest" description="Disordered" evidence="33">
    <location>
        <begin position="712"/>
        <end position="774"/>
    </location>
</feature>
<evidence type="ECO:0000256" key="16">
    <source>
        <dbReference type="ARBA" id="ARBA00023140"/>
    </source>
</evidence>
<dbReference type="InterPro" id="IPR052388">
    <property type="entry name" value="Peroxisomal_t2-enoyl-CoA_red"/>
</dbReference>
<comment type="pathway">
    <text evidence="4">Lipid metabolism.</text>
</comment>
<dbReference type="Gene3D" id="3.40.50.720">
    <property type="entry name" value="NAD(P)-binding Rossmann-like Domain"/>
    <property type="match status" value="1"/>
</dbReference>
<evidence type="ECO:0000256" key="29">
    <source>
        <dbReference type="ARBA" id="ARBA00049559"/>
    </source>
</evidence>
<feature type="active site" description="Proton donor" evidence="30">
    <location>
        <position position="496"/>
    </location>
</feature>
<evidence type="ECO:0000256" key="10">
    <source>
        <dbReference type="ARBA" id="ARBA00022801"/>
    </source>
</evidence>
<dbReference type="RefSeq" id="XP_049141689.1">
    <property type="nucleotide sequence ID" value="XM_049284546.1"/>
</dbReference>
<keyword evidence="15" id="KW-0443">Lipid metabolism</keyword>
<dbReference type="GO" id="GO:0004126">
    <property type="term" value="F:cytidine deaminase activity"/>
    <property type="evidence" value="ECO:0007669"/>
    <property type="project" value="UniProtKB-EC"/>
</dbReference>
<feature type="binding site" evidence="32">
    <location>
        <position position="494"/>
    </location>
    <ligand>
        <name>Zn(2+)</name>
        <dbReference type="ChEBI" id="CHEBI:29105"/>
        <note>catalytic</note>
    </ligand>
</feature>
<keyword evidence="16" id="KW-0576">Peroxisome</keyword>
<evidence type="ECO:0000256" key="15">
    <source>
        <dbReference type="ARBA" id="ARBA00023098"/>
    </source>
</evidence>
<evidence type="ECO:0000256" key="9">
    <source>
        <dbReference type="ARBA" id="ARBA00022723"/>
    </source>
</evidence>
<dbReference type="GO" id="GO:0072527">
    <property type="term" value="P:pyrimidine-containing compound metabolic process"/>
    <property type="evidence" value="ECO:0007669"/>
    <property type="project" value="UniProtKB-ARBA"/>
</dbReference>
<dbReference type="EC" id="1.3.1.38" evidence="21"/>
<feature type="binding site" evidence="32">
    <location>
        <position position="527"/>
    </location>
    <ligand>
        <name>Zn(2+)</name>
        <dbReference type="ChEBI" id="CHEBI:29105"/>
        <note>catalytic</note>
    </ligand>
</feature>
<reference evidence="35" key="1">
    <citation type="journal article" date="2021" name="Mol. Plant Microbe Interact.">
        <title>Complete Genome Sequence of the Plant-Pathogenic Fungus Colletotrichum lupini.</title>
        <authorList>
            <person name="Baroncelli R."/>
            <person name="Pensec F."/>
            <person name="Da Lio D."/>
            <person name="Boufleur T."/>
            <person name="Vicente I."/>
            <person name="Sarrocco S."/>
            <person name="Picot A."/>
            <person name="Baraldi E."/>
            <person name="Sukno S."/>
            <person name="Thon M."/>
            <person name="Le Floch G."/>
        </authorList>
    </citation>
    <scope>NUCLEOTIDE SEQUENCE</scope>
    <source>
        <strain evidence="35">IMI 504893</strain>
    </source>
</reference>
<sequence length="881" mass="94781">MDTTVDFSPYRADGKLYGFVCVVTGAAQPVGRAIIEELAAHGAASIYACDKTASDETFKPLVTKVHQEHPNTKIIPYPFNVAKEEETLVLIDELLNAFGRLDIWVSSAGLLGPPSINETTPADLQRCFEAHSMAPFFALKYAPPAMAKLTEKQSYPNAAPKSQKYGSIIVISSVASTYGGCWGPCYTMAAHAALGVVKAGVAVLKGSGVRINCISPGQIDVGLDLNGVRVLCFPKLSRTVLISVAIQVDMKGMNSQFPPAVLQGKEASEASVGLERPGSPQEVARVAGFLASGFSSYITGANLVVDGGSSAMNPLTIPLGKAGCRTARPQLGRKFGGGNGRLRRLGEDGRVHGKRPGGAFGTRTPHKWSMPVALTEGVPTDHRFVSYITSASSSLNLIISLPFPHISLLSPKINMGFTPEVFDIANESQTAETAKKYGLTPAEVTELHQKATAAKATAYCPYSQFRVGATLLSKDGQYTSGANVENASYPVGTCAERVAFGKAITEGIRGFKAVAVATDIEAPCSPCGMCRQLRPLTDISFVSIREFVDLETPILMFNKDGKYAVMRLEALLPLSFGPEYLPPPDVRTYELMRSSAINHWRKLVWGDLALRLGKERESMLGRGDEDKYQAMSGRLADSTRLYDGCKPTMTANTLAQIFIADIPSKNYALYMIYRHVVGSAYSYRLRNETPQMYCQSSPVLMDRGSFPISRPLGKGLKGEGGSQGWSPPRHLRRSFDRTEEKGRKGKAGRARARRGGEGDSAVYPAHNSKPSSAGPQKIVVCAPMHCTGVSGLLNEKNIMFAMSSNDFGGDGVLQIPHQNFGSTDIQVLSLSLRMASASGAEHGPTGAELTPSIGGQICACFRLRAFGQFETIQRRLAWPLH</sequence>
<proteinExistence type="inferred from homology"/>
<dbReference type="SUPFAM" id="SSF51735">
    <property type="entry name" value="NAD(P)-binding Rossmann-fold domains"/>
    <property type="match status" value="1"/>
</dbReference>
<evidence type="ECO:0000256" key="26">
    <source>
        <dbReference type="ARBA" id="ARBA00049251"/>
    </source>
</evidence>
<protein>
    <recommendedName>
        <fullName evidence="22">Peroxisomal trans-2-enoyl-CoA reductase</fullName>
        <ecNumber evidence="21">1.3.1.38</ecNumber>
        <ecNumber evidence="6">3.5.4.5</ecNumber>
    </recommendedName>
    <alternativeName>
        <fullName evidence="18">Cytidine aminohydrolase</fullName>
    </alternativeName>
</protein>
<dbReference type="Pfam" id="PF00106">
    <property type="entry name" value="adh_short"/>
    <property type="match status" value="1"/>
</dbReference>
<feature type="binding site" evidence="32">
    <location>
        <position position="530"/>
    </location>
    <ligand>
        <name>Zn(2+)</name>
        <dbReference type="ChEBI" id="CHEBI:29105"/>
        <note>catalytic</note>
    </ligand>
</feature>
<feature type="binding site" evidence="31">
    <location>
        <begin position="483"/>
        <end position="489"/>
    </location>
    <ligand>
        <name>substrate</name>
    </ligand>
</feature>
<evidence type="ECO:0000256" key="14">
    <source>
        <dbReference type="ARBA" id="ARBA00023002"/>
    </source>
</evidence>
<dbReference type="NCBIfam" id="NF004064">
    <property type="entry name" value="PRK05578.1"/>
    <property type="match status" value="1"/>
</dbReference>
<dbReference type="InterPro" id="IPR006262">
    <property type="entry name" value="Cyt_deam_tetra"/>
</dbReference>
<evidence type="ECO:0000256" key="24">
    <source>
        <dbReference type="ARBA" id="ARBA00048686"/>
    </source>
</evidence>
<dbReference type="EMBL" id="CP019475">
    <property type="protein sequence ID" value="UQC80058.1"/>
    <property type="molecule type" value="Genomic_DNA"/>
</dbReference>
<evidence type="ECO:0000256" key="2">
    <source>
        <dbReference type="ARBA" id="ARBA00003949"/>
    </source>
</evidence>
<comment type="similarity">
    <text evidence="5">Belongs to the cytidine and deoxycytidylate deaminase family.</text>
</comment>
<evidence type="ECO:0000256" key="5">
    <source>
        <dbReference type="ARBA" id="ARBA00006576"/>
    </source>
</evidence>
<feature type="domain" description="CMP/dCMP-type deaminase" evidence="34">
    <location>
        <begin position="442"/>
        <end position="579"/>
    </location>
</feature>
<evidence type="ECO:0000256" key="28">
    <source>
        <dbReference type="ARBA" id="ARBA00049558"/>
    </source>
</evidence>
<dbReference type="InterPro" id="IPR002347">
    <property type="entry name" value="SDR_fam"/>
</dbReference>
<evidence type="ECO:0000256" key="12">
    <source>
        <dbReference type="ARBA" id="ARBA00022833"/>
    </source>
</evidence>
<evidence type="ECO:0000256" key="13">
    <source>
        <dbReference type="ARBA" id="ARBA00022857"/>
    </source>
</evidence>
<dbReference type="Pfam" id="PF00383">
    <property type="entry name" value="dCMP_cyt_deam_1"/>
    <property type="match status" value="1"/>
</dbReference>
<keyword evidence="7" id="KW-0444">Lipid biosynthesis</keyword>
<comment type="catalytic activity">
    <reaction evidence="25">
        <text>(2E)-hexenoyl-CoA + NADPH + H(+) = hexanoyl-CoA + NADP(+)</text>
        <dbReference type="Rhea" id="RHEA:44956"/>
        <dbReference type="ChEBI" id="CHEBI:15378"/>
        <dbReference type="ChEBI" id="CHEBI:57783"/>
        <dbReference type="ChEBI" id="CHEBI:58349"/>
        <dbReference type="ChEBI" id="CHEBI:62077"/>
        <dbReference type="ChEBI" id="CHEBI:62620"/>
    </reaction>
    <physiologicalReaction direction="left-to-right" evidence="25">
        <dbReference type="Rhea" id="RHEA:44957"/>
    </physiologicalReaction>
</comment>
<keyword evidence="14" id="KW-0560">Oxidoreductase</keyword>
<dbReference type="InterPro" id="IPR002125">
    <property type="entry name" value="CMP_dCMP_dom"/>
</dbReference>
<keyword evidence="36" id="KW-1185">Reference proteome</keyword>
<evidence type="ECO:0000256" key="33">
    <source>
        <dbReference type="SAM" id="MobiDB-lite"/>
    </source>
</evidence>
<dbReference type="GO" id="GO:0008270">
    <property type="term" value="F:zinc ion binding"/>
    <property type="evidence" value="ECO:0007669"/>
    <property type="project" value="InterPro"/>
</dbReference>
<evidence type="ECO:0000256" key="7">
    <source>
        <dbReference type="ARBA" id="ARBA00022516"/>
    </source>
</evidence>
<evidence type="ECO:0000256" key="8">
    <source>
        <dbReference type="ARBA" id="ARBA00022553"/>
    </source>
</evidence>
<feature type="compositionally biased region" description="Basic residues" evidence="33">
    <location>
        <begin position="743"/>
        <end position="753"/>
    </location>
</feature>
<evidence type="ECO:0000256" key="1">
    <source>
        <dbReference type="ARBA" id="ARBA00001947"/>
    </source>
</evidence>
<comment type="catalytic activity">
    <reaction evidence="23">
        <text>(2E)-dodecenoyl-CoA + NADPH + H(+) = dodecanoyl-CoA + NADP(+)</text>
        <dbReference type="Rhea" id="RHEA:44964"/>
        <dbReference type="ChEBI" id="CHEBI:15378"/>
        <dbReference type="ChEBI" id="CHEBI:57330"/>
        <dbReference type="ChEBI" id="CHEBI:57375"/>
        <dbReference type="ChEBI" id="CHEBI:57783"/>
        <dbReference type="ChEBI" id="CHEBI:58349"/>
    </reaction>
    <physiologicalReaction direction="left-to-right" evidence="23">
        <dbReference type="Rhea" id="RHEA:44965"/>
    </physiologicalReaction>
</comment>
<evidence type="ECO:0000256" key="30">
    <source>
        <dbReference type="PIRSR" id="PIRSR606262-1"/>
    </source>
</evidence>
<dbReference type="PANTHER" id="PTHR24317:SF7">
    <property type="entry name" value="PEROXISOMAL TRANS-2-ENOYL-COA REDUCTASE"/>
    <property type="match status" value="1"/>
</dbReference>
<organism evidence="35 36">
    <name type="scientific">Colletotrichum lupini</name>
    <dbReference type="NCBI Taxonomy" id="145971"/>
    <lineage>
        <taxon>Eukaryota</taxon>
        <taxon>Fungi</taxon>
        <taxon>Dikarya</taxon>
        <taxon>Ascomycota</taxon>
        <taxon>Pezizomycotina</taxon>
        <taxon>Sordariomycetes</taxon>
        <taxon>Hypocreomycetidae</taxon>
        <taxon>Glomerellales</taxon>
        <taxon>Glomerellaceae</taxon>
        <taxon>Colletotrichum</taxon>
        <taxon>Colletotrichum acutatum species complex</taxon>
    </lineage>
</organism>
<comment type="function">
    <text evidence="2">This enzyme scavenges exogenous and endogenous cytidine and 2'-deoxycytidine for UMP synthesis.</text>
</comment>
<feature type="compositionally biased region" description="Basic and acidic residues" evidence="33">
    <location>
        <begin position="733"/>
        <end position="742"/>
    </location>
</feature>
<comment type="function">
    <text evidence="19">Participates in chain elongation of fatty acids. Catalyzes the reduction of trans-2-enoyl-CoAs of varying chain lengths from 6:1 to 16:1, having maximum activity with 10:1 CoA. Has no 2,4-dienoyl-CoA reductase activity.</text>
</comment>
<evidence type="ECO:0000256" key="17">
    <source>
        <dbReference type="ARBA" id="ARBA00023160"/>
    </source>
</evidence>
<dbReference type="SUPFAM" id="SSF53927">
    <property type="entry name" value="Cytidine deaminase-like"/>
    <property type="match status" value="1"/>
</dbReference>
<keyword evidence="17" id="KW-0275">Fatty acid biosynthesis</keyword>
<keyword evidence="13" id="KW-0521">NADP</keyword>